<evidence type="ECO:0000256" key="1">
    <source>
        <dbReference type="SAM" id="MobiDB-lite"/>
    </source>
</evidence>
<dbReference type="PANTHER" id="PTHR47382:SF3">
    <property type="entry name" value="ADENINE NUCLEOTIDE ALPHA HYDROLASES-LIKE SUPERFAMILY PROTEIN"/>
    <property type="match status" value="1"/>
</dbReference>
<dbReference type="SUPFAM" id="SSF52402">
    <property type="entry name" value="Adenine nucleotide alpha hydrolases-like"/>
    <property type="match status" value="1"/>
</dbReference>
<sequence length="414" mass="46494">MAQIAKMEVQAEIKASADKFYEIFRCKGYLLPKMCPNVIKDLQVIQGDWGSVGSVKQWTYFAAGNVSEVSRETVEAIDEKNKSVTFQTVGGELAKYYRSFKATVQVTPKLEQLGLVAGAYDVGRQQFNGAFIISTTMAKEETRMPLPLPLPLALTSIEEELEAAYDEVDDDDESLFSIDFNFNFKNNSRREEEVGPYQYYVAVGGQKSESSMDALLWTLSRAAVTHDHDQSPLIVIVHVFPPMRFVPSPLGMLPKNTVSPKMVNNCMALERDRRRKLLDRYVDACSSAKVKTEIMLVESDTVAKALLDFIPTHNIRNLVFGTTESSLRKLRSKKGSGIASQILRNAPDTSCNIKILWKGKEVIDDSMFTGSTSSRSSNANSLSTQDEDDQQEIRISTDYNRQEYLRPAVNRHHL</sequence>
<dbReference type="InterPro" id="IPR023393">
    <property type="entry name" value="START-like_dom_sf"/>
</dbReference>
<dbReference type="InterPro" id="IPR014729">
    <property type="entry name" value="Rossmann-like_a/b/a_fold"/>
</dbReference>
<feature type="domain" description="Bet v I/Major latex protein" evidence="2">
    <location>
        <begin position="2"/>
        <end position="164"/>
    </location>
</feature>
<keyword evidence="4" id="KW-1185">Reference proteome</keyword>
<dbReference type="GO" id="GO:0006952">
    <property type="term" value="P:defense response"/>
    <property type="evidence" value="ECO:0007669"/>
    <property type="project" value="InterPro"/>
</dbReference>
<feature type="region of interest" description="Disordered" evidence="1">
    <location>
        <begin position="368"/>
        <end position="393"/>
    </location>
</feature>
<dbReference type="CDD" id="cd07816">
    <property type="entry name" value="Bet_v1-like"/>
    <property type="match status" value="1"/>
</dbReference>
<dbReference type="AlphaFoldDB" id="A0A540KQM5"/>
<name>A0A540KQM5_MALBA</name>
<dbReference type="Gene3D" id="3.40.50.620">
    <property type="entry name" value="HUPs"/>
    <property type="match status" value="1"/>
</dbReference>
<dbReference type="InterPro" id="IPR000916">
    <property type="entry name" value="Bet_v_I/MLP"/>
</dbReference>
<dbReference type="STRING" id="106549.A0A540KQM5"/>
<dbReference type="Pfam" id="PF00407">
    <property type="entry name" value="Bet_v_1"/>
    <property type="match status" value="1"/>
</dbReference>
<dbReference type="EMBL" id="VIEB01001026">
    <property type="protein sequence ID" value="TQD76526.1"/>
    <property type="molecule type" value="Genomic_DNA"/>
</dbReference>
<gene>
    <name evidence="3" type="ORF">C1H46_037941</name>
</gene>
<dbReference type="Gene3D" id="3.30.530.20">
    <property type="match status" value="1"/>
</dbReference>
<comment type="caution">
    <text evidence="3">The sequence shown here is derived from an EMBL/GenBank/DDBJ whole genome shotgun (WGS) entry which is preliminary data.</text>
</comment>
<evidence type="ECO:0000313" key="4">
    <source>
        <dbReference type="Proteomes" id="UP000315295"/>
    </source>
</evidence>
<organism evidence="3 4">
    <name type="scientific">Malus baccata</name>
    <name type="common">Siberian crab apple</name>
    <name type="synonym">Pyrus baccata</name>
    <dbReference type="NCBI Taxonomy" id="106549"/>
    <lineage>
        <taxon>Eukaryota</taxon>
        <taxon>Viridiplantae</taxon>
        <taxon>Streptophyta</taxon>
        <taxon>Embryophyta</taxon>
        <taxon>Tracheophyta</taxon>
        <taxon>Spermatophyta</taxon>
        <taxon>Magnoliopsida</taxon>
        <taxon>eudicotyledons</taxon>
        <taxon>Gunneridae</taxon>
        <taxon>Pentapetalae</taxon>
        <taxon>rosids</taxon>
        <taxon>fabids</taxon>
        <taxon>Rosales</taxon>
        <taxon>Rosaceae</taxon>
        <taxon>Amygdaloideae</taxon>
        <taxon>Maleae</taxon>
        <taxon>Malus</taxon>
    </lineage>
</organism>
<evidence type="ECO:0000259" key="2">
    <source>
        <dbReference type="SMART" id="SM01037"/>
    </source>
</evidence>
<dbReference type="Proteomes" id="UP000315295">
    <property type="component" value="Unassembled WGS sequence"/>
</dbReference>
<dbReference type="SMART" id="SM01037">
    <property type="entry name" value="Bet_v_1"/>
    <property type="match status" value="1"/>
</dbReference>
<reference evidence="3 4" key="1">
    <citation type="journal article" date="2019" name="G3 (Bethesda)">
        <title>Sequencing of a Wild Apple (Malus baccata) Genome Unravels the Differences Between Cultivated and Wild Apple Species Regarding Disease Resistance and Cold Tolerance.</title>
        <authorList>
            <person name="Chen X."/>
        </authorList>
    </citation>
    <scope>NUCLEOTIDE SEQUENCE [LARGE SCALE GENOMIC DNA]</scope>
    <source>
        <strain evidence="4">cv. Shandingzi</strain>
        <tissue evidence="3">Leaves</tissue>
    </source>
</reference>
<evidence type="ECO:0000313" key="3">
    <source>
        <dbReference type="EMBL" id="TQD76526.1"/>
    </source>
</evidence>
<feature type="compositionally biased region" description="Low complexity" evidence="1">
    <location>
        <begin position="368"/>
        <end position="384"/>
    </location>
</feature>
<dbReference type="SUPFAM" id="SSF55961">
    <property type="entry name" value="Bet v1-like"/>
    <property type="match status" value="1"/>
</dbReference>
<protein>
    <recommendedName>
        <fullName evidence="2">Bet v I/Major latex protein domain-containing protein</fullName>
    </recommendedName>
</protein>
<dbReference type="PANTHER" id="PTHR47382">
    <property type="entry name" value="U-BOX DOMAIN-CONTAINING PROTEIN 52-LIKE"/>
    <property type="match status" value="1"/>
</dbReference>
<accession>A0A540KQM5</accession>
<proteinExistence type="predicted"/>